<name>A0A1M4X820_9GAMM</name>
<reference evidence="1 2" key="1">
    <citation type="submission" date="2016-11" db="EMBL/GenBank/DDBJ databases">
        <authorList>
            <person name="Jaros S."/>
            <person name="Januszkiewicz K."/>
            <person name="Wedrychowicz H."/>
        </authorList>
    </citation>
    <scope>NUCLEOTIDE SEQUENCE [LARGE SCALE GENOMIC DNA]</scope>
    <source>
        <strain evidence="1 2">DSM 19980</strain>
    </source>
</reference>
<accession>A0A1M4X820</accession>
<protein>
    <submittedName>
        <fullName evidence="1">Uncharacterized protein</fullName>
    </submittedName>
</protein>
<evidence type="ECO:0000313" key="1">
    <source>
        <dbReference type="EMBL" id="SHE89648.1"/>
    </source>
</evidence>
<proteinExistence type="predicted"/>
<keyword evidence="2" id="KW-1185">Reference proteome</keyword>
<gene>
    <name evidence="1" type="ORF">SAMN02745148_01365</name>
</gene>
<sequence length="39" mass="4306">MPLILPPEKKAHLAFSSQCFPAIVAMGINDVFLLPRLLN</sequence>
<evidence type="ECO:0000313" key="2">
    <source>
        <dbReference type="Proteomes" id="UP000184346"/>
    </source>
</evidence>
<dbReference type="Proteomes" id="UP000184346">
    <property type="component" value="Unassembled WGS sequence"/>
</dbReference>
<dbReference type="AlphaFoldDB" id="A0A1M4X820"/>
<dbReference type="EMBL" id="FQUJ01000005">
    <property type="protein sequence ID" value="SHE89648.1"/>
    <property type="molecule type" value="Genomic_DNA"/>
</dbReference>
<organism evidence="1 2">
    <name type="scientific">Modicisalibacter ilicicola DSM 19980</name>
    <dbReference type="NCBI Taxonomy" id="1121942"/>
    <lineage>
        <taxon>Bacteria</taxon>
        <taxon>Pseudomonadati</taxon>
        <taxon>Pseudomonadota</taxon>
        <taxon>Gammaproteobacteria</taxon>
        <taxon>Oceanospirillales</taxon>
        <taxon>Halomonadaceae</taxon>
        <taxon>Modicisalibacter</taxon>
    </lineage>
</organism>